<proteinExistence type="predicted"/>
<protein>
    <recommendedName>
        <fullName evidence="4">Inverse autotransporter beta-domain domain-containing protein</fullName>
    </recommendedName>
</protein>
<dbReference type="RefSeq" id="WP_038238852.1">
    <property type="nucleotide sequence ID" value="NZ_CAWLWS010000090.1"/>
</dbReference>
<dbReference type="EMBL" id="CBXF010000090">
    <property type="protein sequence ID" value="CDL83467.1"/>
    <property type="molecule type" value="Genomic_DNA"/>
</dbReference>
<keyword evidence="1" id="KW-0732">Signal</keyword>
<reference evidence="2" key="1">
    <citation type="submission" date="2013-11" db="EMBL/GenBank/DDBJ databases">
        <title>Draft genome sequence and annotation of the entomopathogenic bacteria, Xenorhabdus cabanillasi strain JM26 and Xenorhabdus szentirmai strain DSM 16338.</title>
        <authorList>
            <person name="Gualtieri M."/>
            <person name="Ogier J.C."/>
            <person name="Pages S."/>
            <person name="Givaudan A."/>
            <person name="Gaudriault S."/>
        </authorList>
    </citation>
    <scope>NUCLEOTIDE SEQUENCE [LARGE SCALE GENOMIC DNA]</scope>
    <source>
        <strain evidence="2">DSM 16338</strain>
    </source>
</reference>
<feature type="chain" id="PRO_5004803669" description="Inverse autotransporter beta-domain domain-containing protein" evidence="1">
    <location>
        <begin position="31"/>
        <end position="139"/>
    </location>
</feature>
<evidence type="ECO:0008006" key="4">
    <source>
        <dbReference type="Google" id="ProtNLM"/>
    </source>
</evidence>
<comment type="caution">
    <text evidence="2">The sequence shown here is derived from an EMBL/GenBank/DDBJ whole genome shotgun (WGS) entry which is preliminary data.</text>
</comment>
<name>W1IYC8_9GAMM</name>
<organism evidence="2 3">
    <name type="scientific">Xenorhabdus szentirmaii DSM 16338</name>
    <dbReference type="NCBI Taxonomy" id="1427518"/>
    <lineage>
        <taxon>Bacteria</taxon>
        <taxon>Pseudomonadati</taxon>
        <taxon>Pseudomonadota</taxon>
        <taxon>Gammaproteobacteria</taxon>
        <taxon>Enterobacterales</taxon>
        <taxon>Morganellaceae</taxon>
        <taxon>Xenorhabdus</taxon>
    </lineage>
</organism>
<evidence type="ECO:0000313" key="2">
    <source>
        <dbReference type="EMBL" id="CDL83467.1"/>
    </source>
</evidence>
<dbReference type="AlphaFoldDB" id="W1IYC8"/>
<evidence type="ECO:0000313" key="3">
    <source>
        <dbReference type="Proteomes" id="UP000019202"/>
    </source>
</evidence>
<sequence>MTLYYLKYTRFLVVSILVFLFSFLITNTHANEPVKKAEAHIKNRNDFGKVNAWSDKSNENISEINHDESNTALGSGNSLELNTQDTFTRNIQIAAMVLSSSSSRLTEQAKSYALGTLNGTVSSAAQKWLSQFGTAKIYP</sequence>
<gene>
    <name evidence="2" type="ORF">XSR1_310021</name>
</gene>
<evidence type="ECO:0000256" key="1">
    <source>
        <dbReference type="SAM" id="SignalP"/>
    </source>
</evidence>
<dbReference type="Proteomes" id="UP000019202">
    <property type="component" value="Unassembled WGS sequence"/>
</dbReference>
<keyword evidence="3" id="KW-1185">Reference proteome</keyword>
<dbReference type="OrthoDB" id="7154249at2"/>
<feature type="signal peptide" evidence="1">
    <location>
        <begin position="1"/>
        <end position="30"/>
    </location>
</feature>
<accession>W1IYC8</accession>